<dbReference type="CDD" id="cd02947">
    <property type="entry name" value="TRX_family"/>
    <property type="match status" value="1"/>
</dbReference>
<dbReference type="GO" id="GO:0015035">
    <property type="term" value="F:protein-disulfide reductase activity"/>
    <property type="evidence" value="ECO:0007669"/>
    <property type="project" value="UniProtKB-UniRule"/>
</dbReference>
<dbReference type="Proteomes" id="UP000534294">
    <property type="component" value="Unassembled WGS sequence"/>
</dbReference>
<evidence type="ECO:0000256" key="7">
    <source>
        <dbReference type="PIRNR" id="PIRNR000077"/>
    </source>
</evidence>
<keyword evidence="3" id="KW-0249">Electron transport</keyword>
<evidence type="ECO:0000256" key="1">
    <source>
        <dbReference type="ARBA" id="ARBA00008987"/>
    </source>
</evidence>
<gene>
    <name evidence="11" type="ORF">HNQ64_000812</name>
</gene>
<dbReference type="PANTHER" id="PTHR45663">
    <property type="entry name" value="GEO12009P1"/>
    <property type="match status" value="1"/>
</dbReference>
<feature type="active site" description="Nucleophile" evidence="8">
    <location>
        <position position="35"/>
    </location>
</feature>
<dbReference type="PROSITE" id="PS51352">
    <property type="entry name" value="THIOREDOXIN_2"/>
    <property type="match status" value="1"/>
</dbReference>
<dbReference type="SUPFAM" id="SSF52833">
    <property type="entry name" value="Thioredoxin-like"/>
    <property type="match status" value="1"/>
</dbReference>
<dbReference type="AlphaFoldDB" id="A0A7W7YI10"/>
<sequence length="105" mass="11119">MKPQSLTNETFDAAINNAAGQPVLVDFWAEWCGPCKMLAPILDQIAGEQAGTATIAKVDIDAHPELAERFGIRAIPTLIVFKNGLPVNTITGVKSKAFIEAALAA</sequence>
<evidence type="ECO:0000256" key="3">
    <source>
        <dbReference type="ARBA" id="ARBA00022982"/>
    </source>
</evidence>
<dbReference type="PANTHER" id="PTHR45663:SF11">
    <property type="entry name" value="GEO12009P1"/>
    <property type="match status" value="1"/>
</dbReference>
<evidence type="ECO:0000256" key="9">
    <source>
        <dbReference type="PIRSR" id="PIRSR000077-4"/>
    </source>
</evidence>
<comment type="similarity">
    <text evidence="1 7">Belongs to the thioredoxin family.</text>
</comment>
<dbReference type="PROSITE" id="PS00194">
    <property type="entry name" value="THIOREDOXIN_1"/>
    <property type="match status" value="1"/>
</dbReference>
<evidence type="ECO:0000313" key="11">
    <source>
        <dbReference type="EMBL" id="MBB5036578.1"/>
    </source>
</evidence>
<accession>A0A7W7YI10</accession>
<evidence type="ECO:0000256" key="5">
    <source>
        <dbReference type="ARBA" id="ARBA00023284"/>
    </source>
</evidence>
<feature type="domain" description="Thioredoxin" evidence="10">
    <location>
        <begin position="1"/>
        <end position="105"/>
    </location>
</feature>
<dbReference type="GO" id="GO:0005829">
    <property type="term" value="C:cytosol"/>
    <property type="evidence" value="ECO:0007669"/>
    <property type="project" value="TreeGrafter"/>
</dbReference>
<dbReference type="Gene3D" id="3.40.30.10">
    <property type="entry name" value="Glutaredoxin"/>
    <property type="match status" value="1"/>
</dbReference>
<protein>
    <recommendedName>
        <fullName evidence="6 7">Thioredoxin</fullName>
    </recommendedName>
</protein>
<evidence type="ECO:0000256" key="4">
    <source>
        <dbReference type="ARBA" id="ARBA00023157"/>
    </source>
</evidence>
<feature type="site" description="Contributes to redox potential value" evidence="8">
    <location>
        <position position="34"/>
    </location>
</feature>
<evidence type="ECO:0000256" key="6">
    <source>
        <dbReference type="NCBIfam" id="TIGR01068"/>
    </source>
</evidence>
<keyword evidence="4 9" id="KW-1015">Disulfide bond</keyword>
<dbReference type="InterPro" id="IPR017937">
    <property type="entry name" value="Thioredoxin_CS"/>
</dbReference>
<feature type="disulfide bond" description="Redox-active" evidence="9">
    <location>
        <begin position="32"/>
        <end position="35"/>
    </location>
</feature>
<dbReference type="EMBL" id="JACHIF010000001">
    <property type="protein sequence ID" value="MBB5036578.1"/>
    <property type="molecule type" value="Genomic_DNA"/>
</dbReference>
<evidence type="ECO:0000259" key="10">
    <source>
        <dbReference type="PROSITE" id="PS51352"/>
    </source>
</evidence>
<evidence type="ECO:0000256" key="2">
    <source>
        <dbReference type="ARBA" id="ARBA00022448"/>
    </source>
</evidence>
<dbReference type="Pfam" id="PF00085">
    <property type="entry name" value="Thioredoxin"/>
    <property type="match status" value="1"/>
</dbReference>
<dbReference type="GO" id="GO:0045454">
    <property type="term" value="P:cell redox homeostasis"/>
    <property type="evidence" value="ECO:0007669"/>
    <property type="project" value="TreeGrafter"/>
</dbReference>
<dbReference type="PRINTS" id="PR00421">
    <property type="entry name" value="THIOREDOXIN"/>
</dbReference>
<keyword evidence="2" id="KW-0813">Transport</keyword>
<feature type="active site" description="Nucleophile" evidence="8">
    <location>
        <position position="32"/>
    </location>
</feature>
<feature type="site" description="Contributes to redox potential value" evidence="8">
    <location>
        <position position="33"/>
    </location>
</feature>
<name>A0A7W7YI10_9BACT</name>
<dbReference type="PIRSF" id="PIRSF000077">
    <property type="entry name" value="Thioredoxin"/>
    <property type="match status" value="1"/>
</dbReference>
<dbReference type="InterPro" id="IPR036249">
    <property type="entry name" value="Thioredoxin-like_sf"/>
</dbReference>
<dbReference type="NCBIfam" id="TIGR01068">
    <property type="entry name" value="thioredoxin"/>
    <property type="match status" value="1"/>
</dbReference>
<dbReference type="InterPro" id="IPR005746">
    <property type="entry name" value="Thioredoxin"/>
</dbReference>
<dbReference type="FunFam" id="3.40.30.10:FF:000001">
    <property type="entry name" value="Thioredoxin"/>
    <property type="match status" value="1"/>
</dbReference>
<organism evidence="11 12">
    <name type="scientific">Prosthecobacter dejongeii</name>
    <dbReference type="NCBI Taxonomy" id="48465"/>
    <lineage>
        <taxon>Bacteria</taxon>
        <taxon>Pseudomonadati</taxon>
        <taxon>Verrucomicrobiota</taxon>
        <taxon>Verrucomicrobiia</taxon>
        <taxon>Verrucomicrobiales</taxon>
        <taxon>Verrucomicrobiaceae</taxon>
        <taxon>Prosthecobacter</taxon>
    </lineage>
</organism>
<feature type="site" description="Deprotonates C-terminal active site Cys" evidence="8">
    <location>
        <position position="26"/>
    </location>
</feature>
<proteinExistence type="inferred from homology"/>
<keyword evidence="12" id="KW-1185">Reference proteome</keyword>
<evidence type="ECO:0000313" key="12">
    <source>
        <dbReference type="Proteomes" id="UP000534294"/>
    </source>
</evidence>
<reference evidence="11 12" key="1">
    <citation type="submission" date="2020-08" db="EMBL/GenBank/DDBJ databases">
        <title>Genomic Encyclopedia of Type Strains, Phase IV (KMG-IV): sequencing the most valuable type-strain genomes for metagenomic binning, comparative biology and taxonomic classification.</title>
        <authorList>
            <person name="Goeker M."/>
        </authorList>
    </citation>
    <scope>NUCLEOTIDE SEQUENCE [LARGE SCALE GENOMIC DNA]</scope>
    <source>
        <strain evidence="11 12">DSM 12251</strain>
    </source>
</reference>
<comment type="caution">
    <text evidence="11">The sequence shown here is derived from an EMBL/GenBank/DDBJ whole genome shotgun (WGS) entry which is preliminary data.</text>
</comment>
<keyword evidence="5 9" id="KW-0676">Redox-active center</keyword>
<evidence type="ECO:0000256" key="8">
    <source>
        <dbReference type="PIRSR" id="PIRSR000077-1"/>
    </source>
</evidence>
<dbReference type="InterPro" id="IPR013766">
    <property type="entry name" value="Thioredoxin_domain"/>
</dbReference>
<dbReference type="RefSeq" id="WP_184205555.1">
    <property type="nucleotide sequence ID" value="NZ_JACHIF010000001.1"/>
</dbReference>